<dbReference type="InterPro" id="IPR004447">
    <property type="entry name" value="Peptidase_S41A"/>
</dbReference>
<dbReference type="CDD" id="cd07560">
    <property type="entry name" value="Peptidase_S41_CPP"/>
    <property type="match status" value="1"/>
</dbReference>
<dbReference type="PROSITE" id="PS50106">
    <property type="entry name" value="PDZ"/>
    <property type="match status" value="1"/>
</dbReference>
<dbReference type="SMART" id="SM00245">
    <property type="entry name" value="TSPc"/>
    <property type="match status" value="1"/>
</dbReference>
<keyword evidence="7" id="KW-1133">Transmembrane helix</keyword>
<keyword evidence="4 5" id="KW-0720">Serine protease</keyword>
<feature type="compositionally biased region" description="Basic and acidic residues" evidence="6">
    <location>
        <begin position="1"/>
        <end position="10"/>
    </location>
</feature>
<dbReference type="Gene3D" id="3.90.226.10">
    <property type="entry name" value="2-enoyl-CoA Hydratase, Chain A, domain 1"/>
    <property type="match status" value="1"/>
</dbReference>
<dbReference type="SUPFAM" id="SSF50156">
    <property type="entry name" value="PDZ domain-like"/>
    <property type="match status" value="1"/>
</dbReference>
<organism evidence="9 10">
    <name type="scientific">Fastidiosipila sanguinis</name>
    <dbReference type="NCBI Taxonomy" id="236753"/>
    <lineage>
        <taxon>Bacteria</taxon>
        <taxon>Bacillati</taxon>
        <taxon>Bacillota</taxon>
        <taxon>Clostridia</taxon>
        <taxon>Eubacteriales</taxon>
        <taxon>Oscillospiraceae</taxon>
        <taxon>Fastidiosipila</taxon>
    </lineage>
</organism>
<evidence type="ECO:0000256" key="2">
    <source>
        <dbReference type="ARBA" id="ARBA00022670"/>
    </source>
</evidence>
<dbReference type="Proteomes" id="UP000237947">
    <property type="component" value="Chromosome"/>
</dbReference>
<protein>
    <recommendedName>
        <fullName evidence="8">PDZ domain-containing protein</fullName>
    </recommendedName>
</protein>
<proteinExistence type="inferred from homology"/>
<sequence>MNNKDNKYNNEDNNNYDPKQSESGYDSEYTHGSWDPNAMSRPRAKYESREPLDSRNVDKSDANNDSSDTNDSNGLNNSNESNDNFYNGGFNNDGRRFPNEPNDLQDVYIRMNEQIAKTRQPNNTVFVALITALITAVVTTVLVWGLSRSGILPGANLSGGNSGDSNVHTIEGLGLSIHTDDPDTEQEADKLAQIVKLLQDNYFSTLSSKEIISFMSKGILDAVDNPYTYYLTPENLADFHESMKGNYYGIGASVRKTDDGKYMITEIMENSPAEKAGLQRGDVITSVAGTSVSEFKDASDLAKNVRGEAGSSVEITVIRDNKEETIRVIRGEVVQKVVRTRMLEDGIGYLYISDFTISLPEQFAEGMNKLLEAGAKNIVFDMRYNPGGSADSLIKVVDMLLDEARIAEIRGRDRGEAMRETWDSKDGKMVPDDMRYAILVNGNTASAAELFSGALRDHDKAVLIGSKTFGKGSGTRMFELIDHSGANITIFNYYLPKGDLIEGKGITPEIESEGPSMEVLQKKSIYELEPTEDPDLEKAIEYLKGLDK</sequence>
<evidence type="ECO:0000313" key="9">
    <source>
        <dbReference type="EMBL" id="AVM41940.1"/>
    </source>
</evidence>
<evidence type="ECO:0000256" key="7">
    <source>
        <dbReference type="SAM" id="Phobius"/>
    </source>
</evidence>
<keyword evidence="7" id="KW-0812">Transmembrane</keyword>
<dbReference type="InterPro" id="IPR029045">
    <property type="entry name" value="ClpP/crotonase-like_dom_sf"/>
</dbReference>
<dbReference type="RefSeq" id="WP_106011926.1">
    <property type="nucleotide sequence ID" value="NZ_CP027226.1"/>
</dbReference>
<feature type="domain" description="PDZ" evidence="8">
    <location>
        <begin position="236"/>
        <end position="321"/>
    </location>
</feature>
<dbReference type="KEGG" id="fsa:C5Q98_01220"/>
<keyword evidence="3 5" id="KW-0378">Hydrolase</keyword>
<name>A0A2S0KLM7_9FIRM</name>
<dbReference type="PANTHER" id="PTHR32060">
    <property type="entry name" value="TAIL-SPECIFIC PROTEASE"/>
    <property type="match status" value="1"/>
</dbReference>
<dbReference type="Gene3D" id="3.30.750.44">
    <property type="match status" value="1"/>
</dbReference>
<evidence type="ECO:0000259" key="8">
    <source>
        <dbReference type="PROSITE" id="PS50106"/>
    </source>
</evidence>
<dbReference type="InterPro" id="IPR041489">
    <property type="entry name" value="PDZ_6"/>
</dbReference>
<dbReference type="Gene3D" id="2.30.42.10">
    <property type="match status" value="1"/>
</dbReference>
<keyword evidence="7" id="KW-0472">Membrane</keyword>
<dbReference type="GO" id="GO:0004175">
    <property type="term" value="F:endopeptidase activity"/>
    <property type="evidence" value="ECO:0007669"/>
    <property type="project" value="TreeGrafter"/>
</dbReference>
<dbReference type="NCBIfam" id="TIGR00225">
    <property type="entry name" value="prc"/>
    <property type="match status" value="1"/>
</dbReference>
<feature type="region of interest" description="Disordered" evidence="6">
    <location>
        <begin position="1"/>
        <end position="101"/>
    </location>
</feature>
<dbReference type="CDD" id="cd06782">
    <property type="entry name" value="cpPDZ_CPP-like"/>
    <property type="match status" value="1"/>
</dbReference>
<evidence type="ECO:0000256" key="4">
    <source>
        <dbReference type="ARBA" id="ARBA00022825"/>
    </source>
</evidence>
<dbReference type="GO" id="GO:0008236">
    <property type="term" value="F:serine-type peptidase activity"/>
    <property type="evidence" value="ECO:0007669"/>
    <property type="project" value="UniProtKB-KW"/>
</dbReference>
<dbReference type="Pfam" id="PF03572">
    <property type="entry name" value="Peptidase_S41"/>
    <property type="match status" value="1"/>
</dbReference>
<feature type="transmembrane region" description="Helical" evidence="7">
    <location>
        <begin position="125"/>
        <end position="146"/>
    </location>
</feature>
<gene>
    <name evidence="9" type="ORF">C5Q98_01220</name>
</gene>
<dbReference type="GO" id="GO:0007165">
    <property type="term" value="P:signal transduction"/>
    <property type="evidence" value="ECO:0007669"/>
    <property type="project" value="TreeGrafter"/>
</dbReference>
<dbReference type="PANTHER" id="PTHR32060:SF30">
    <property type="entry name" value="CARBOXY-TERMINAL PROCESSING PROTEASE CTPA"/>
    <property type="match status" value="1"/>
</dbReference>
<dbReference type="GO" id="GO:0030288">
    <property type="term" value="C:outer membrane-bounded periplasmic space"/>
    <property type="evidence" value="ECO:0007669"/>
    <property type="project" value="TreeGrafter"/>
</dbReference>
<evidence type="ECO:0000313" key="10">
    <source>
        <dbReference type="Proteomes" id="UP000237947"/>
    </source>
</evidence>
<feature type="compositionally biased region" description="Low complexity" evidence="6">
    <location>
        <begin position="63"/>
        <end position="92"/>
    </location>
</feature>
<dbReference type="SUPFAM" id="SSF52096">
    <property type="entry name" value="ClpP/crotonase"/>
    <property type="match status" value="1"/>
</dbReference>
<dbReference type="EMBL" id="CP027226">
    <property type="protein sequence ID" value="AVM41940.1"/>
    <property type="molecule type" value="Genomic_DNA"/>
</dbReference>
<dbReference type="SMART" id="SM00228">
    <property type="entry name" value="PDZ"/>
    <property type="match status" value="1"/>
</dbReference>
<dbReference type="InterPro" id="IPR001478">
    <property type="entry name" value="PDZ"/>
</dbReference>
<accession>A0A2S0KLM7</accession>
<evidence type="ECO:0000256" key="6">
    <source>
        <dbReference type="SAM" id="MobiDB-lite"/>
    </source>
</evidence>
<reference evidence="10" key="1">
    <citation type="submission" date="2018-02" db="EMBL/GenBank/DDBJ databases">
        <authorList>
            <person name="Holder M.E."/>
            <person name="Ajami N.J."/>
            <person name="Petrosino J.F."/>
        </authorList>
    </citation>
    <scope>NUCLEOTIDE SEQUENCE [LARGE SCALE GENOMIC DNA]</scope>
    <source>
        <strain evidence="10">CCUG 47711</strain>
    </source>
</reference>
<dbReference type="InterPro" id="IPR036034">
    <property type="entry name" value="PDZ_sf"/>
</dbReference>
<keyword evidence="10" id="KW-1185">Reference proteome</keyword>
<dbReference type="InterPro" id="IPR005151">
    <property type="entry name" value="Tail-specific_protease"/>
</dbReference>
<keyword evidence="2 5" id="KW-0645">Protease</keyword>
<dbReference type="OrthoDB" id="9812068at2"/>
<evidence type="ECO:0000256" key="1">
    <source>
        <dbReference type="ARBA" id="ARBA00009179"/>
    </source>
</evidence>
<evidence type="ECO:0000256" key="5">
    <source>
        <dbReference type="RuleBase" id="RU004404"/>
    </source>
</evidence>
<evidence type="ECO:0000256" key="3">
    <source>
        <dbReference type="ARBA" id="ARBA00022801"/>
    </source>
</evidence>
<dbReference type="GO" id="GO:0006508">
    <property type="term" value="P:proteolysis"/>
    <property type="evidence" value="ECO:0007669"/>
    <property type="project" value="UniProtKB-KW"/>
</dbReference>
<feature type="compositionally biased region" description="Basic and acidic residues" evidence="6">
    <location>
        <begin position="44"/>
        <end position="62"/>
    </location>
</feature>
<comment type="similarity">
    <text evidence="1 5">Belongs to the peptidase S41A family.</text>
</comment>
<dbReference type="Pfam" id="PF17820">
    <property type="entry name" value="PDZ_6"/>
    <property type="match status" value="1"/>
</dbReference>
<dbReference type="AlphaFoldDB" id="A0A2S0KLM7"/>